<dbReference type="EMBL" id="SBIQ01000012">
    <property type="protein sequence ID" value="KAF7684470.1"/>
    <property type="molecule type" value="Genomic_DNA"/>
</dbReference>
<accession>A0ABQ7I226</accession>
<evidence type="ECO:0000259" key="10">
    <source>
        <dbReference type="PROSITE" id="PS50862"/>
    </source>
</evidence>
<reference evidence="11 12" key="1">
    <citation type="submission" date="2019-01" db="EMBL/GenBank/DDBJ databases">
        <title>Genomes sequencing and comparative genomics of infectious freshwater microsporidia, Cucumispora dikerogammari and Thelohania contejeani.</title>
        <authorList>
            <person name="Cormier A."/>
            <person name="Giraud I."/>
            <person name="Wattier R."/>
            <person name="Teixeira M."/>
            <person name="Grandjean F."/>
            <person name="Rigaud T."/>
            <person name="Cordaux R."/>
        </authorList>
    </citation>
    <scope>NUCLEOTIDE SEQUENCE [LARGE SCALE GENOMIC DNA]</scope>
    <source>
        <strain evidence="11">T1</strain>
        <tissue evidence="11">Spores</tissue>
    </source>
</reference>
<name>A0ABQ7I226_9MICR</name>
<dbReference type="Gene3D" id="3.30.110.30">
    <property type="entry name" value="C-terminal domain of ProRS"/>
    <property type="match status" value="1"/>
</dbReference>
<dbReference type="Pfam" id="PF03129">
    <property type="entry name" value="HGTP_anticodon"/>
    <property type="match status" value="1"/>
</dbReference>
<keyword evidence="7" id="KW-0030">Aminoacyl-tRNA synthetase</keyword>
<dbReference type="InterPro" id="IPR002314">
    <property type="entry name" value="aa-tRNA-synt_IIb"/>
</dbReference>
<evidence type="ECO:0000256" key="1">
    <source>
        <dbReference type="ARBA" id="ARBA00008226"/>
    </source>
</evidence>
<dbReference type="InterPro" id="IPR036621">
    <property type="entry name" value="Anticodon-bd_dom_sf"/>
</dbReference>
<comment type="catalytic activity">
    <reaction evidence="9">
        <text>tRNA(Pro) + L-proline + ATP = L-prolyl-tRNA(Pro) + AMP + diphosphate</text>
        <dbReference type="Rhea" id="RHEA:14305"/>
        <dbReference type="Rhea" id="RHEA-COMP:9700"/>
        <dbReference type="Rhea" id="RHEA-COMP:9702"/>
        <dbReference type="ChEBI" id="CHEBI:30616"/>
        <dbReference type="ChEBI" id="CHEBI:33019"/>
        <dbReference type="ChEBI" id="CHEBI:60039"/>
        <dbReference type="ChEBI" id="CHEBI:78442"/>
        <dbReference type="ChEBI" id="CHEBI:78532"/>
        <dbReference type="ChEBI" id="CHEBI:456215"/>
        <dbReference type="EC" id="6.1.1.15"/>
    </reaction>
</comment>
<evidence type="ECO:0000256" key="9">
    <source>
        <dbReference type="ARBA" id="ARBA00047671"/>
    </source>
</evidence>
<gene>
    <name evidence="11" type="ORF">TCON_0349</name>
</gene>
<evidence type="ECO:0000256" key="2">
    <source>
        <dbReference type="ARBA" id="ARBA00012831"/>
    </source>
</evidence>
<dbReference type="SUPFAM" id="SSF64586">
    <property type="entry name" value="C-terminal domain of ProRS"/>
    <property type="match status" value="1"/>
</dbReference>
<dbReference type="PRINTS" id="PR01046">
    <property type="entry name" value="TRNASYNTHPRO"/>
</dbReference>
<dbReference type="Gene3D" id="3.40.50.800">
    <property type="entry name" value="Anticodon-binding domain"/>
    <property type="match status" value="1"/>
</dbReference>
<dbReference type="InterPro" id="IPR006195">
    <property type="entry name" value="aa-tRNA-synth_II"/>
</dbReference>
<evidence type="ECO:0000256" key="8">
    <source>
        <dbReference type="ARBA" id="ARBA00029731"/>
    </source>
</evidence>
<evidence type="ECO:0000256" key="7">
    <source>
        <dbReference type="ARBA" id="ARBA00023146"/>
    </source>
</evidence>
<dbReference type="InterPro" id="IPR045864">
    <property type="entry name" value="aa-tRNA-synth_II/BPL/LPL"/>
</dbReference>
<feature type="domain" description="Aminoacyl-transfer RNA synthetases class-II family profile" evidence="10">
    <location>
        <begin position="55"/>
        <end position="288"/>
    </location>
</feature>
<keyword evidence="4" id="KW-0547">Nucleotide-binding</keyword>
<protein>
    <recommendedName>
        <fullName evidence="2">proline--tRNA ligase</fullName>
        <ecNumber evidence="2">6.1.1.15</ecNumber>
    </recommendedName>
    <alternativeName>
        <fullName evidence="8">Prolyl-tRNA synthetase</fullName>
    </alternativeName>
</protein>
<evidence type="ECO:0000256" key="6">
    <source>
        <dbReference type="ARBA" id="ARBA00022917"/>
    </source>
</evidence>
<dbReference type="Pfam" id="PF09180">
    <property type="entry name" value="ProRS-C_1"/>
    <property type="match status" value="1"/>
</dbReference>
<dbReference type="InterPro" id="IPR002316">
    <property type="entry name" value="Pro-tRNA-ligase_IIa"/>
</dbReference>
<comment type="caution">
    <text evidence="11">The sequence shown here is derived from an EMBL/GenBank/DDBJ whole genome shotgun (WGS) entry which is preliminary data.</text>
</comment>
<keyword evidence="12" id="KW-1185">Reference proteome</keyword>
<evidence type="ECO:0000313" key="11">
    <source>
        <dbReference type="EMBL" id="KAF7684470.1"/>
    </source>
</evidence>
<keyword evidence="5" id="KW-0067">ATP-binding</keyword>
<dbReference type="Proteomes" id="UP001516464">
    <property type="component" value="Unassembled WGS sequence"/>
</dbReference>
<sequence length="497" mass="56880">MTSPTDQKFGLTAKKNENFSEWYTQVITKGELIEYYDLKGCIIMRPASMHIWNCIRKFFNEAIEKMGVEETYFPMLVTRSAMEKEQNHVENFAPELAWITHCGDNALETPVAIRPTSEAIMYPTFSKWLRSHRDLPLQLNQWCNVLRWEVKSTTPFIRGREFLWQEGHTAFLTREEADKNVLEILNLYERVYKEVLAVPVLKGRKSENEKFGGAEYTTSLEAFISGTGRAVQAATSHGLGQNFAKMFGIEVDTPQGNQFVFQNSWGLTTRSIGIAVMVHSDDAGLVLPPWVAQVQVVIVPCGITATTSQKDKSVLEEYTNSILKELKMENIRAMIDDRENLTPGYKFNYWEIRGVPLRIEVGFRDLRAEESRFVRRYDAKKWQVKRKGIGKETKEILKEIHENMFNKAKKELEEGIVHPSTWDEFTTALNNKKIALIPWCNFCEEEIKNKTAVVNEDGTVAAMGAKSLCIPFDSKIDGVCINCGKEAKIKAYFGRSY</sequence>
<dbReference type="PANTHER" id="PTHR43382:SF2">
    <property type="entry name" value="BIFUNCTIONAL GLUTAMATE_PROLINE--TRNA LIGASE"/>
    <property type="match status" value="1"/>
</dbReference>
<organism evidence="11 12">
    <name type="scientific">Astathelohania contejeani</name>
    <dbReference type="NCBI Taxonomy" id="164912"/>
    <lineage>
        <taxon>Eukaryota</taxon>
        <taxon>Fungi</taxon>
        <taxon>Fungi incertae sedis</taxon>
        <taxon>Microsporidia</taxon>
        <taxon>Astathelohaniidae</taxon>
        <taxon>Astathelohania</taxon>
    </lineage>
</organism>
<evidence type="ECO:0000313" key="12">
    <source>
        <dbReference type="Proteomes" id="UP001516464"/>
    </source>
</evidence>
<dbReference type="Pfam" id="PF00587">
    <property type="entry name" value="tRNA-synt_2b"/>
    <property type="match status" value="1"/>
</dbReference>
<dbReference type="Gene3D" id="3.30.930.10">
    <property type="entry name" value="Bira Bifunctional Protein, Domain 2"/>
    <property type="match status" value="1"/>
</dbReference>
<keyword evidence="6" id="KW-0648">Protein biosynthesis</keyword>
<dbReference type="GO" id="GO:0016874">
    <property type="term" value="F:ligase activity"/>
    <property type="evidence" value="ECO:0007669"/>
    <property type="project" value="UniProtKB-KW"/>
</dbReference>
<dbReference type="NCBIfam" id="TIGR00408">
    <property type="entry name" value="proS_fam_I"/>
    <property type="match status" value="1"/>
</dbReference>
<dbReference type="InterPro" id="IPR017449">
    <property type="entry name" value="Pro-tRNA_synth_II"/>
</dbReference>
<dbReference type="PANTHER" id="PTHR43382">
    <property type="entry name" value="PROLYL-TRNA SYNTHETASE"/>
    <property type="match status" value="1"/>
</dbReference>
<dbReference type="SMART" id="SM00946">
    <property type="entry name" value="ProRS-C_1"/>
    <property type="match status" value="1"/>
</dbReference>
<dbReference type="CDD" id="cd00862">
    <property type="entry name" value="ProRS_anticodon_zinc"/>
    <property type="match status" value="1"/>
</dbReference>
<evidence type="ECO:0000256" key="5">
    <source>
        <dbReference type="ARBA" id="ARBA00022840"/>
    </source>
</evidence>
<dbReference type="InterPro" id="IPR033721">
    <property type="entry name" value="ProRS_core_arch_euk"/>
</dbReference>
<dbReference type="InterPro" id="IPR004154">
    <property type="entry name" value="Anticodon-bd"/>
</dbReference>
<dbReference type="InterPro" id="IPR016061">
    <property type="entry name" value="Pro-tRNA_ligase_II_C"/>
</dbReference>
<comment type="similarity">
    <text evidence="1">Belongs to the class-II aminoacyl-tRNA synthetase family.</text>
</comment>
<dbReference type="SUPFAM" id="SSF55681">
    <property type="entry name" value="Class II aaRS and biotin synthetases"/>
    <property type="match status" value="1"/>
</dbReference>
<dbReference type="CDD" id="cd00778">
    <property type="entry name" value="ProRS_core_arch_euk"/>
    <property type="match status" value="1"/>
</dbReference>
<proteinExistence type="inferred from homology"/>
<dbReference type="HAMAP" id="MF_01571">
    <property type="entry name" value="Pro_tRNA_synth_type3"/>
    <property type="match status" value="1"/>
</dbReference>
<dbReference type="SUPFAM" id="SSF52954">
    <property type="entry name" value="Class II aaRS ABD-related"/>
    <property type="match status" value="1"/>
</dbReference>
<dbReference type="InterPro" id="IPR004499">
    <property type="entry name" value="Pro-tRNA-ligase_IIa_arc-type"/>
</dbReference>
<evidence type="ECO:0000256" key="3">
    <source>
        <dbReference type="ARBA" id="ARBA00022598"/>
    </source>
</evidence>
<keyword evidence="3 11" id="KW-0436">Ligase</keyword>
<evidence type="ECO:0000256" key="4">
    <source>
        <dbReference type="ARBA" id="ARBA00022741"/>
    </source>
</evidence>
<dbReference type="PROSITE" id="PS50862">
    <property type="entry name" value="AA_TRNA_LIGASE_II"/>
    <property type="match status" value="1"/>
</dbReference>
<dbReference type="EC" id="6.1.1.15" evidence="2"/>